<dbReference type="EMBL" id="FOAP01000008">
    <property type="protein sequence ID" value="SEL79670.1"/>
    <property type="molecule type" value="Genomic_DNA"/>
</dbReference>
<sequence>MSSDDLKARPSSHPVGSRDESGYPAFLERLQTAFEGHLAHHRLFTTDATGLWEAYLAAFPEEARQHHTCSACRRFVERFGALVTLDDQGIQRSPFWDEHLATPMMFAPVERLRTLAEKARVTGVFLSSQPVWGTPVTGAWKHLAVRVPQAYVFRPSLLDAHQRMAELREHYRCLNVALGEFHTDLLKQAQTVLRADALSRSEKFIGVVEWLLARQDERKQPHGHNLLWKAVASAPAGFCTPRASMVGTLLEDLAAGLPFETVQSRFDAKMHPLQYQRPQAAPSAGNIQQAEAAIAKLGLAPSLERRFATLADVHLTWTPAGNKPEPARGIFGHLRTKEEQRRELRLPGKTLTWVKFRDTVLPTAERMQLRVPSSSTAFSAMVTAVHPDAPPLLQWDSLERRNPVSWYFYPHGSTASSWGLRPGDVEVLGVTMKPNTWFSDRFAHVGQGVFFILKGARDSRNSGLSLFPEFLRSELHGVRATIEAFSQSRKLEIPEGQPLASGMMFTPAGNASWELVVRVTSQGAVADYTLDRWD</sequence>
<dbReference type="OrthoDB" id="1090891at2"/>
<evidence type="ECO:0000256" key="1">
    <source>
        <dbReference type="SAM" id="MobiDB-lite"/>
    </source>
</evidence>
<proteinExistence type="predicted"/>
<reference evidence="3" key="1">
    <citation type="submission" date="2016-10" db="EMBL/GenBank/DDBJ databases">
        <authorList>
            <person name="Varghese N."/>
            <person name="Submissions S."/>
        </authorList>
    </citation>
    <scope>NUCLEOTIDE SEQUENCE [LARGE SCALE GENOMIC DNA]</scope>
    <source>
        <strain evidence="3">DSM 17044</strain>
    </source>
</reference>
<keyword evidence="3" id="KW-1185">Reference proteome</keyword>
<name>A0A1H7T446_STIAU</name>
<gene>
    <name evidence="2" type="ORF">SAMN05444354_108268</name>
</gene>
<accession>A0A1H7T446</accession>
<dbReference type="Proteomes" id="UP000182719">
    <property type="component" value="Unassembled WGS sequence"/>
</dbReference>
<dbReference type="AlphaFoldDB" id="A0A1H7T446"/>
<feature type="region of interest" description="Disordered" evidence="1">
    <location>
        <begin position="1"/>
        <end position="20"/>
    </location>
</feature>
<dbReference type="RefSeq" id="WP_075007633.1">
    <property type="nucleotide sequence ID" value="NZ_FOAP01000008.1"/>
</dbReference>
<protein>
    <submittedName>
        <fullName evidence="2">Uncharacterized protein</fullName>
    </submittedName>
</protein>
<evidence type="ECO:0000313" key="3">
    <source>
        <dbReference type="Proteomes" id="UP000182719"/>
    </source>
</evidence>
<evidence type="ECO:0000313" key="2">
    <source>
        <dbReference type="EMBL" id="SEL79670.1"/>
    </source>
</evidence>
<organism evidence="2 3">
    <name type="scientific">Stigmatella aurantiaca</name>
    <dbReference type="NCBI Taxonomy" id="41"/>
    <lineage>
        <taxon>Bacteria</taxon>
        <taxon>Pseudomonadati</taxon>
        <taxon>Myxococcota</taxon>
        <taxon>Myxococcia</taxon>
        <taxon>Myxococcales</taxon>
        <taxon>Cystobacterineae</taxon>
        <taxon>Archangiaceae</taxon>
        <taxon>Stigmatella</taxon>
    </lineage>
</organism>